<evidence type="ECO:0000256" key="1">
    <source>
        <dbReference type="ARBA" id="ARBA00023125"/>
    </source>
</evidence>
<proteinExistence type="predicted"/>
<dbReference type="Proteomes" id="UP000331127">
    <property type="component" value="Unassembled WGS sequence"/>
</dbReference>
<dbReference type="PROSITE" id="PS50977">
    <property type="entry name" value="HTH_TETR_2"/>
    <property type="match status" value="1"/>
</dbReference>
<reference evidence="4 5" key="1">
    <citation type="submission" date="2019-10" db="EMBL/GenBank/DDBJ databases">
        <title>Whole genome shotgun sequence of Acrocarpospora macrocephala NBRC 16266.</title>
        <authorList>
            <person name="Ichikawa N."/>
            <person name="Kimura A."/>
            <person name="Kitahashi Y."/>
            <person name="Komaki H."/>
            <person name="Oguchi A."/>
        </authorList>
    </citation>
    <scope>NUCLEOTIDE SEQUENCE [LARGE SCALE GENOMIC DNA]</scope>
    <source>
        <strain evidence="4 5">NBRC 16266</strain>
    </source>
</reference>
<feature type="domain" description="HTH tetR-type" evidence="3">
    <location>
        <begin position="4"/>
        <end position="64"/>
    </location>
</feature>
<dbReference type="SUPFAM" id="SSF46689">
    <property type="entry name" value="Homeodomain-like"/>
    <property type="match status" value="1"/>
</dbReference>
<keyword evidence="5" id="KW-1185">Reference proteome</keyword>
<dbReference type="RefSeq" id="WP_155358237.1">
    <property type="nucleotide sequence ID" value="NZ_BAAAHL010000009.1"/>
</dbReference>
<dbReference type="AlphaFoldDB" id="A0A5M3WU33"/>
<feature type="DNA-binding region" description="H-T-H motif" evidence="2">
    <location>
        <begin position="27"/>
        <end position="46"/>
    </location>
</feature>
<dbReference type="GO" id="GO:0003700">
    <property type="term" value="F:DNA-binding transcription factor activity"/>
    <property type="evidence" value="ECO:0007669"/>
    <property type="project" value="TreeGrafter"/>
</dbReference>
<dbReference type="OrthoDB" id="3403733at2"/>
<organism evidence="4 5">
    <name type="scientific">Acrocarpospora macrocephala</name>
    <dbReference type="NCBI Taxonomy" id="150177"/>
    <lineage>
        <taxon>Bacteria</taxon>
        <taxon>Bacillati</taxon>
        <taxon>Actinomycetota</taxon>
        <taxon>Actinomycetes</taxon>
        <taxon>Streptosporangiales</taxon>
        <taxon>Streptosporangiaceae</taxon>
        <taxon>Acrocarpospora</taxon>
    </lineage>
</organism>
<dbReference type="Pfam" id="PF00440">
    <property type="entry name" value="TetR_N"/>
    <property type="match status" value="1"/>
</dbReference>
<gene>
    <name evidence="4" type="ORF">Amac_065540</name>
</gene>
<accession>A0A5M3WU33</accession>
<dbReference type="InterPro" id="IPR009057">
    <property type="entry name" value="Homeodomain-like_sf"/>
</dbReference>
<dbReference type="PANTHER" id="PTHR30055">
    <property type="entry name" value="HTH-TYPE TRANSCRIPTIONAL REGULATOR RUTR"/>
    <property type="match status" value="1"/>
</dbReference>
<dbReference type="InterPro" id="IPR050109">
    <property type="entry name" value="HTH-type_TetR-like_transc_reg"/>
</dbReference>
<evidence type="ECO:0000256" key="2">
    <source>
        <dbReference type="PROSITE-ProRule" id="PRU00335"/>
    </source>
</evidence>
<dbReference type="PRINTS" id="PR00455">
    <property type="entry name" value="HTHTETR"/>
</dbReference>
<evidence type="ECO:0000259" key="3">
    <source>
        <dbReference type="PROSITE" id="PS50977"/>
    </source>
</evidence>
<comment type="caution">
    <text evidence="4">The sequence shown here is derived from an EMBL/GenBank/DDBJ whole genome shotgun (WGS) entry which is preliminary data.</text>
</comment>
<evidence type="ECO:0000313" key="5">
    <source>
        <dbReference type="Proteomes" id="UP000331127"/>
    </source>
</evidence>
<dbReference type="PANTHER" id="PTHR30055:SF226">
    <property type="entry name" value="HTH-TYPE TRANSCRIPTIONAL REGULATOR PKSA"/>
    <property type="match status" value="1"/>
</dbReference>
<dbReference type="GO" id="GO:0000976">
    <property type="term" value="F:transcription cis-regulatory region binding"/>
    <property type="evidence" value="ECO:0007669"/>
    <property type="project" value="TreeGrafter"/>
</dbReference>
<dbReference type="EMBL" id="BLAE01000041">
    <property type="protein sequence ID" value="GES12957.1"/>
    <property type="molecule type" value="Genomic_DNA"/>
</dbReference>
<protein>
    <recommendedName>
        <fullName evidence="3">HTH tetR-type domain-containing protein</fullName>
    </recommendedName>
</protein>
<dbReference type="Gene3D" id="1.10.357.10">
    <property type="entry name" value="Tetracycline Repressor, domain 2"/>
    <property type="match status" value="1"/>
</dbReference>
<evidence type="ECO:0000313" key="4">
    <source>
        <dbReference type="EMBL" id="GES12957.1"/>
    </source>
</evidence>
<sequence length="209" mass="23138">MSDLTAKARIRDAAMQLFGEVGYERATTRAIAERAGVTSGLIRHHYGSKEKLIAACDERIIELIRQLEAQAETGIGVLSPLESIGPYRQYLTRALFEGRAAAVFDHMAATTQNWFTLADQARPDPTDVPARARATLHTAFALAVGMLGPHVSRGLETDITTPEGEHLLLQTLLDLYSHSLISPQQARQYRAELDAGYERRTQVKGRRRA</sequence>
<keyword evidence="1 2" id="KW-0238">DNA-binding</keyword>
<name>A0A5M3WU33_9ACTN</name>
<dbReference type="InterPro" id="IPR001647">
    <property type="entry name" value="HTH_TetR"/>
</dbReference>